<name>A0A8H9I0F8_KITAU</name>
<dbReference type="EMBL" id="BMUB01000024">
    <property type="protein sequence ID" value="GGV00480.1"/>
    <property type="molecule type" value="Genomic_DNA"/>
</dbReference>
<gene>
    <name evidence="2" type="ORF">GCM10010502_63700</name>
</gene>
<reference evidence="2" key="2">
    <citation type="submission" date="2020-09" db="EMBL/GenBank/DDBJ databases">
        <authorList>
            <person name="Sun Q."/>
            <person name="Ohkuma M."/>
        </authorList>
    </citation>
    <scope>NUCLEOTIDE SEQUENCE</scope>
    <source>
        <strain evidence="2">JCM 4434</strain>
    </source>
</reference>
<dbReference type="Proteomes" id="UP000610124">
    <property type="component" value="Unassembled WGS sequence"/>
</dbReference>
<accession>A0A8H9I0F8</accession>
<organism evidence="2 3">
    <name type="scientific">Kitasatospora aureofaciens</name>
    <name type="common">Streptomyces aureofaciens</name>
    <dbReference type="NCBI Taxonomy" id="1894"/>
    <lineage>
        <taxon>Bacteria</taxon>
        <taxon>Bacillati</taxon>
        <taxon>Actinomycetota</taxon>
        <taxon>Actinomycetes</taxon>
        <taxon>Kitasatosporales</taxon>
        <taxon>Streptomycetaceae</taxon>
        <taxon>Kitasatospora</taxon>
    </lineage>
</organism>
<proteinExistence type="predicted"/>
<protein>
    <submittedName>
        <fullName evidence="2">Uncharacterized protein</fullName>
    </submittedName>
</protein>
<evidence type="ECO:0000313" key="2">
    <source>
        <dbReference type="EMBL" id="GGV00480.1"/>
    </source>
</evidence>
<dbReference type="AlphaFoldDB" id="A0A8H9I0F8"/>
<evidence type="ECO:0000313" key="3">
    <source>
        <dbReference type="Proteomes" id="UP000610124"/>
    </source>
</evidence>
<sequence>MLGTRTAGAPSRAAHLRAGQAEHLPGRLQPGRAFEPPGLMPVPGVAVGGDQAVQREIAERLPDHGVRRRPGAQQSVFRTGTTAYDGVAELLSWPARLDLAAGHGARPSRCERWRGGSGAYGREVRCWDRRYR</sequence>
<evidence type="ECO:0000256" key="1">
    <source>
        <dbReference type="SAM" id="MobiDB-lite"/>
    </source>
</evidence>
<reference evidence="2" key="1">
    <citation type="journal article" date="2014" name="Int. J. Syst. Evol. Microbiol.">
        <title>Complete genome sequence of Corynebacterium casei LMG S-19264T (=DSM 44701T), isolated from a smear-ripened cheese.</title>
        <authorList>
            <consortium name="US DOE Joint Genome Institute (JGI-PGF)"/>
            <person name="Walter F."/>
            <person name="Albersmeier A."/>
            <person name="Kalinowski J."/>
            <person name="Ruckert C."/>
        </authorList>
    </citation>
    <scope>NUCLEOTIDE SEQUENCE</scope>
    <source>
        <strain evidence="2">JCM 4434</strain>
    </source>
</reference>
<feature type="region of interest" description="Disordered" evidence="1">
    <location>
        <begin position="1"/>
        <end position="41"/>
    </location>
</feature>
<comment type="caution">
    <text evidence="2">The sequence shown here is derived from an EMBL/GenBank/DDBJ whole genome shotgun (WGS) entry which is preliminary data.</text>
</comment>